<keyword evidence="10" id="KW-1185">Reference proteome</keyword>
<keyword evidence="3" id="KW-0175">Coiled coil</keyword>
<dbReference type="AlphaFoldDB" id="A0A9W6BFD2"/>
<feature type="region of interest" description="Disordered" evidence="7">
    <location>
        <begin position="795"/>
        <end position="830"/>
    </location>
</feature>
<reference evidence="9 10" key="1">
    <citation type="journal article" date="2023" name="Commun. Biol.">
        <title>Reorganization of the ancestral sex-determining regions during the evolution of trioecy in Pleodorina starrii.</title>
        <authorList>
            <person name="Takahashi K."/>
            <person name="Suzuki S."/>
            <person name="Kawai-Toyooka H."/>
            <person name="Yamamoto K."/>
            <person name="Hamaji T."/>
            <person name="Ootsuki R."/>
            <person name="Yamaguchi H."/>
            <person name="Kawachi M."/>
            <person name="Higashiyama T."/>
            <person name="Nozaki H."/>
        </authorList>
    </citation>
    <scope>NUCLEOTIDE SEQUENCE [LARGE SCALE GENOMIC DNA]</scope>
    <source>
        <strain evidence="9 10">NIES-4479</strain>
    </source>
</reference>
<feature type="compositionally biased region" description="Gly residues" evidence="7">
    <location>
        <begin position="618"/>
        <end position="628"/>
    </location>
</feature>
<gene>
    <name evidence="9" type="primary">PLEST009890</name>
    <name evidence="9" type="ORF">PLESTB_000465300</name>
</gene>
<evidence type="ECO:0000259" key="8">
    <source>
        <dbReference type="PROSITE" id="PS51519"/>
    </source>
</evidence>
<name>A0A9W6BFD2_9CHLO</name>
<sequence length="976" mass="97575">MESNHPGHFSGADGGADATLAGVATTNASLAPGGVQLSIPGDASPTAAAGPLTFGIASLPPGLMQMDPSSLPALSCAMASDGAPQCGQPELLRSLVPSDSAQASMKSLWRAQNELLPPARLVEVAHAALQSSGFRRRPAPGTQQQSEQDAQLVAYAAASATAEVERSSSAKRDPPGGNGCDSNGPQDMKRLRTDSCGDGAPHLATAEQPIANVVPDAVARIVSVSALQPPPPPVPSVKRELPPLPPLPNHSSATTPFSRPHRTRSSGSGAPEAAAAPSGDAPAAGTCVPLKSAFSHAASLPTEWQPGCSVTTGRRSARSPAPRGSRNLSLICATSAETNSAMAPRRGSGLASAQSAFTAAQAAETALAGGGAAAVAAVPAAGGAEQGVESGSVASNPGQRAGGGGGSSGAMESAASADLRRLAQLAEAAAMLEEQMATKGGHRASGGGGGGQDAGPGSHALSIPVGEDGSSRAAGAQARLGADGVEQQPMLRHRSTSLTAGGLTAGLGGVAAADLLRPPGSALTSGPAVLRSMGSLPGALPDSHAASGAADVSGRAGDMADGGGREGSPGDDDVMGGGRRRTAHMDSEAASEGGSQDGDHPDDDDDDVDGGDGSNDSAGGGSSAGGSGRTLTERYRAALKASAKQRGRGQSVVKLDPDKAPRGSNRNGLCARIASITKERLQQVYHLNIEEAARELGIGMTKLKEHCRTLGIPRWPSRKLKSMDKLIESLNERAMTEPATKEVIADILAEIESFKRAIYENPCLEVEEDIKRLRQSNFKKEYQQRQVEQRLRGGGILMDKPGGVAGGGGAGGSSGGGRTSSMGGSQHFQGGCPSGGGLSAASINAATSAASGAAALAQAALSQPVLPQGVLPPSFTANLGPALMAGQLAAGAAAAQGSAHLVQVPLLAPGQLQQLLMAQQPAALQQLMAQRALVGMPPSALLLPAMIPPQLQQQQPQLTKPVEALAAMGEAGPDAE</sequence>
<dbReference type="GO" id="GO:0003700">
    <property type="term" value="F:DNA-binding transcription factor activity"/>
    <property type="evidence" value="ECO:0007669"/>
    <property type="project" value="InterPro"/>
</dbReference>
<evidence type="ECO:0000256" key="6">
    <source>
        <dbReference type="ARBA" id="ARBA00023242"/>
    </source>
</evidence>
<dbReference type="PROSITE" id="PS51519">
    <property type="entry name" value="RWP_RK"/>
    <property type="match status" value="1"/>
</dbReference>
<keyword evidence="6" id="KW-0539">Nucleus</keyword>
<feature type="compositionally biased region" description="Gly residues" evidence="7">
    <location>
        <begin position="803"/>
        <end position="818"/>
    </location>
</feature>
<feature type="compositionally biased region" description="Low complexity" evidence="7">
    <location>
        <begin position="265"/>
        <end position="282"/>
    </location>
</feature>
<feature type="domain" description="RWP-RK" evidence="8">
    <location>
        <begin position="655"/>
        <end position="743"/>
    </location>
</feature>
<evidence type="ECO:0000256" key="3">
    <source>
        <dbReference type="ARBA" id="ARBA00023054"/>
    </source>
</evidence>
<keyword evidence="2" id="KW-0805">Transcription regulation</keyword>
<dbReference type="PANTHER" id="PTHR46373:SF2">
    <property type="entry name" value="RWP-RK DOMAIN-CONTAINING PROTEIN"/>
    <property type="match status" value="1"/>
</dbReference>
<feature type="compositionally biased region" description="Acidic residues" evidence="7">
    <location>
        <begin position="600"/>
        <end position="610"/>
    </location>
</feature>
<feature type="region of interest" description="Disordered" evidence="7">
    <location>
        <begin position="302"/>
        <end position="326"/>
    </location>
</feature>
<proteinExistence type="predicted"/>
<evidence type="ECO:0000313" key="9">
    <source>
        <dbReference type="EMBL" id="GLC51094.1"/>
    </source>
</evidence>
<dbReference type="Proteomes" id="UP001165080">
    <property type="component" value="Unassembled WGS sequence"/>
</dbReference>
<accession>A0A9W6BFD2</accession>
<evidence type="ECO:0000256" key="5">
    <source>
        <dbReference type="ARBA" id="ARBA00023163"/>
    </source>
</evidence>
<feature type="region of interest" description="Disordered" evidence="7">
    <location>
        <begin position="540"/>
        <end position="666"/>
    </location>
</feature>
<feature type="compositionally biased region" description="Gly residues" evidence="7">
    <location>
        <begin position="443"/>
        <end position="454"/>
    </location>
</feature>
<feature type="region of interest" description="Disordered" evidence="7">
    <location>
        <begin position="386"/>
        <end position="415"/>
    </location>
</feature>
<dbReference type="EMBL" id="BRXU01000004">
    <property type="protein sequence ID" value="GLC51094.1"/>
    <property type="molecule type" value="Genomic_DNA"/>
</dbReference>
<dbReference type="GO" id="GO:0003677">
    <property type="term" value="F:DNA binding"/>
    <property type="evidence" value="ECO:0007669"/>
    <property type="project" value="UniProtKB-KW"/>
</dbReference>
<evidence type="ECO:0000256" key="4">
    <source>
        <dbReference type="ARBA" id="ARBA00023125"/>
    </source>
</evidence>
<protein>
    <recommendedName>
        <fullName evidence="8">RWP-RK domain-containing protein</fullName>
    </recommendedName>
</protein>
<evidence type="ECO:0000256" key="2">
    <source>
        <dbReference type="ARBA" id="ARBA00023015"/>
    </source>
</evidence>
<evidence type="ECO:0000313" key="10">
    <source>
        <dbReference type="Proteomes" id="UP001165080"/>
    </source>
</evidence>
<feature type="region of interest" description="Disordered" evidence="7">
    <location>
        <begin position="437"/>
        <end position="488"/>
    </location>
</feature>
<dbReference type="InterPro" id="IPR044607">
    <property type="entry name" value="RKD-like"/>
</dbReference>
<evidence type="ECO:0000256" key="7">
    <source>
        <dbReference type="SAM" id="MobiDB-lite"/>
    </source>
</evidence>
<organism evidence="9 10">
    <name type="scientific">Pleodorina starrii</name>
    <dbReference type="NCBI Taxonomy" id="330485"/>
    <lineage>
        <taxon>Eukaryota</taxon>
        <taxon>Viridiplantae</taxon>
        <taxon>Chlorophyta</taxon>
        <taxon>core chlorophytes</taxon>
        <taxon>Chlorophyceae</taxon>
        <taxon>CS clade</taxon>
        <taxon>Chlamydomonadales</taxon>
        <taxon>Volvocaceae</taxon>
        <taxon>Pleodorina</taxon>
    </lineage>
</organism>
<dbReference type="PANTHER" id="PTHR46373">
    <property type="entry name" value="PROTEIN RKD4"/>
    <property type="match status" value="1"/>
</dbReference>
<comment type="function">
    <text evidence="1">Putative transcription factor.</text>
</comment>
<keyword evidence="4" id="KW-0238">DNA-binding</keyword>
<feature type="compositionally biased region" description="Basic and acidic residues" evidence="7">
    <location>
        <begin position="163"/>
        <end position="174"/>
    </location>
</feature>
<evidence type="ECO:0000256" key="1">
    <source>
        <dbReference type="ARBA" id="ARBA00004049"/>
    </source>
</evidence>
<keyword evidence="5" id="KW-0804">Transcription</keyword>
<feature type="region of interest" description="Disordered" evidence="7">
    <location>
        <begin position="156"/>
        <end position="203"/>
    </location>
</feature>
<dbReference type="InterPro" id="IPR003035">
    <property type="entry name" value="RWP-RK_dom"/>
</dbReference>
<comment type="caution">
    <text evidence="9">The sequence shown here is derived from an EMBL/GenBank/DDBJ whole genome shotgun (WGS) entry which is preliminary data.</text>
</comment>
<dbReference type="Pfam" id="PF02042">
    <property type="entry name" value="RWP-RK"/>
    <property type="match status" value="1"/>
</dbReference>
<feature type="region of interest" description="Disordered" evidence="7">
    <location>
        <begin position="227"/>
        <end position="282"/>
    </location>
</feature>